<accession>A0A1E7FV22</accession>
<sequence>MAPTQAQNKAARAKVLAGGKPAKARTQRYLKSIAPQLRENSKSTLLLKGIKCSQAMGNLLKDMRAMQAPNAKLLSKKNQIVAFDDVQGQQSLEFLTTKNDCALFALASTNKKRPNNFVMGRTFDHQILDMVELGVLRYKSIQDYGGSVPKKRVGSKPLMLFLGDIWQNDSNCQKLQNLLIDFYRGDVVDKLVVSGIDHLLVFVATQPQDTSDSLNPNLDNTAKLIIHQNTYFCKLKKDPNDPSSKVPVPYLVPCGPDTTMQIRRTQFAEPDLWKASLKQPTSLKKKKVKNHTTNLFGEVIGRLHIEQQDVLKMGGRKVKALKRAEKTAAQEEKDAVEAELNKEKGELNEEFKQTYGFEDE</sequence>
<dbReference type="PANTHER" id="PTHR12728:SF0">
    <property type="entry name" value="RIBOSOME PRODUCTION FACTOR 2 HOMOLOG"/>
    <property type="match status" value="1"/>
</dbReference>
<feature type="region of interest" description="Disordered" evidence="5">
    <location>
        <begin position="327"/>
        <end position="360"/>
    </location>
</feature>
<protein>
    <recommendedName>
        <fullName evidence="4">Ribosome production factor 2 homolog</fullName>
    </recommendedName>
    <alternativeName>
        <fullName evidence="4">Ribosome biogenesis protein RPF2 homolog</fullName>
    </alternativeName>
</protein>
<keyword evidence="8" id="KW-1185">Reference proteome</keyword>
<dbReference type="KEGG" id="fcy:FRACYDRAFT_179201"/>
<name>A0A1E7FV22_9STRA</name>
<feature type="compositionally biased region" description="Basic and acidic residues" evidence="5">
    <location>
        <begin position="327"/>
        <end position="352"/>
    </location>
</feature>
<comment type="similarity">
    <text evidence="2 4">Belongs to the RPF2 family.</text>
</comment>
<dbReference type="InterPro" id="IPR007109">
    <property type="entry name" value="Brix"/>
</dbReference>
<dbReference type="AlphaFoldDB" id="A0A1E7FV22"/>
<dbReference type="Proteomes" id="UP000095751">
    <property type="component" value="Unassembled WGS sequence"/>
</dbReference>
<organism evidence="7 8">
    <name type="scientific">Fragilariopsis cylindrus CCMP1102</name>
    <dbReference type="NCBI Taxonomy" id="635003"/>
    <lineage>
        <taxon>Eukaryota</taxon>
        <taxon>Sar</taxon>
        <taxon>Stramenopiles</taxon>
        <taxon>Ochrophyta</taxon>
        <taxon>Bacillariophyta</taxon>
        <taxon>Bacillariophyceae</taxon>
        <taxon>Bacillariophycidae</taxon>
        <taxon>Bacillariales</taxon>
        <taxon>Bacillariaceae</taxon>
        <taxon>Fragilariopsis</taxon>
    </lineage>
</organism>
<dbReference type="GO" id="GO:0000027">
    <property type="term" value="P:ribosomal large subunit assembly"/>
    <property type="evidence" value="ECO:0007669"/>
    <property type="project" value="InterPro"/>
</dbReference>
<dbReference type="InParanoid" id="A0A1E7FV22"/>
<dbReference type="GO" id="GO:0005730">
    <property type="term" value="C:nucleolus"/>
    <property type="evidence" value="ECO:0007669"/>
    <property type="project" value="UniProtKB-SubCell"/>
</dbReference>
<dbReference type="GO" id="GO:0019843">
    <property type="term" value="F:rRNA binding"/>
    <property type="evidence" value="ECO:0007669"/>
    <property type="project" value="UniProtKB-UniRule"/>
</dbReference>
<dbReference type="SMART" id="SM00879">
    <property type="entry name" value="Brix"/>
    <property type="match status" value="1"/>
</dbReference>
<dbReference type="Pfam" id="PF04427">
    <property type="entry name" value="Brix"/>
    <property type="match status" value="1"/>
</dbReference>
<dbReference type="EMBL" id="KV784353">
    <property type="protein sequence ID" value="OEU22008.1"/>
    <property type="molecule type" value="Genomic_DNA"/>
</dbReference>
<feature type="domain" description="Brix" evidence="6">
    <location>
        <begin position="42"/>
        <end position="271"/>
    </location>
</feature>
<evidence type="ECO:0000256" key="5">
    <source>
        <dbReference type="SAM" id="MobiDB-lite"/>
    </source>
</evidence>
<evidence type="ECO:0000256" key="1">
    <source>
        <dbReference type="ARBA" id="ARBA00004604"/>
    </source>
</evidence>
<comment type="subcellular location">
    <subcellularLocation>
        <location evidence="1 4">Nucleus</location>
        <location evidence="1 4">Nucleolus</location>
    </subcellularLocation>
</comment>
<evidence type="ECO:0000256" key="4">
    <source>
        <dbReference type="RuleBase" id="RU367086"/>
    </source>
</evidence>
<evidence type="ECO:0000256" key="3">
    <source>
        <dbReference type="ARBA" id="ARBA00023242"/>
    </source>
</evidence>
<proteinExistence type="inferred from homology"/>
<evidence type="ECO:0000256" key="2">
    <source>
        <dbReference type="ARBA" id="ARBA00010782"/>
    </source>
</evidence>
<dbReference type="PANTHER" id="PTHR12728">
    <property type="entry name" value="BRIX DOMAIN CONTAINING PROTEIN"/>
    <property type="match status" value="1"/>
</dbReference>
<evidence type="ECO:0000313" key="8">
    <source>
        <dbReference type="Proteomes" id="UP000095751"/>
    </source>
</evidence>
<gene>
    <name evidence="7" type="ORF">FRACYDRAFT_179201</name>
</gene>
<evidence type="ECO:0000259" key="6">
    <source>
        <dbReference type="PROSITE" id="PS50833"/>
    </source>
</evidence>
<dbReference type="OrthoDB" id="407658at2759"/>
<dbReference type="PROSITE" id="PS50833">
    <property type="entry name" value="BRIX"/>
    <property type="match status" value="1"/>
</dbReference>
<dbReference type="InterPro" id="IPR039770">
    <property type="entry name" value="Rpf2"/>
</dbReference>
<dbReference type="GO" id="GO:0000463">
    <property type="term" value="P:maturation of LSU-rRNA from tricistronic rRNA transcript (SSU-rRNA, 5.8S rRNA, LSU-rRNA)"/>
    <property type="evidence" value="ECO:0007669"/>
    <property type="project" value="TreeGrafter"/>
</dbReference>
<keyword evidence="3 4" id="KW-0539">Nucleus</keyword>
<evidence type="ECO:0000313" key="7">
    <source>
        <dbReference type="EMBL" id="OEU22008.1"/>
    </source>
</evidence>
<reference evidence="7 8" key="1">
    <citation type="submission" date="2016-09" db="EMBL/GenBank/DDBJ databases">
        <title>Extensive genetic diversity and differential bi-allelic expression allows diatom success in the polar Southern Ocean.</title>
        <authorList>
            <consortium name="DOE Joint Genome Institute"/>
            <person name="Mock T."/>
            <person name="Otillar R.P."/>
            <person name="Strauss J."/>
            <person name="Dupont C."/>
            <person name="Frickenhaus S."/>
            <person name="Maumus F."/>
            <person name="Mcmullan M."/>
            <person name="Sanges R."/>
            <person name="Schmutz J."/>
            <person name="Toseland A."/>
            <person name="Valas R."/>
            <person name="Veluchamy A."/>
            <person name="Ward B.J."/>
            <person name="Allen A."/>
            <person name="Barry K."/>
            <person name="Falciatore A."/>
            <person name="Ferrante M."/>
            <person name="Fortunato A.E."/>
            <person name="Gloeckner G."/>
            <person name="Gruber A."/>
            <person name="Hipkin R."/>
            <person name="Janech M."/>
            <person name="Kroth P."/>
            <person name="Leese F."/>
            <person name="Lindquist E."/>
            <person name="Lyon B.R."/>
            <person name="Martin J."/>
            <person name="Mayer C."/>
            <person name="Parker M."/>
            <person name="Quesneville H."/>
            <person name="Raymond J."/>
            <person name="Uhlig C."/>
            <person name="Valentin K.U."/>
            <person name="Worden A.Z."/>
            <person name="Armbrust E.V."/>
            <person name="Bowler C."/>
            <person name="Green B."/>
            <person name="Moulton V."/>
            <person name="Van Oosterhout C."/>
            <person name="Grigoriev I."/>
        </authorList>
    </citation>
    <scope>NUCLEOTIDE SEQUENCE [LARGE SCALE GENOMIC DNA]</scope>
    <source>
        <strain evidence="7 8">CCMP1102</strain>
    </source>
</reference>